<organism evidence="5 6">
    <name type="scientific">Variovorax dokdonensis</name>
    <dbReference type="NCBI Taxonomy" id="344883"/>
    <lineage>
        <taxon>Bacteria</taxon>
        <taxon>Pseudomonadati</taxon>
        <taxon>Pseudomonadota</taxon>
        <taxon>Betaproteobacteria</taxon>
        <taxon>Burkholderiales</taxon>
        <taxon>Comamonadaceae</taxon>
        <taxon>Variovorax</taxon>
    </lineage>
</organism>
<evidence type="ECO:0000313" key="5">
    <source>
        <dbReference type="EMBL" id="MDM0045073.1"/>
    </source>
</evidence>
<dbReference type="InterPro" id="IPR002068">
    <property type="entry name" value="A-crystallin/Hsp20_dom"/>
</dbReference>
<evidence type="ECO:0000259" key="4">
    <source>
        <dbReference type="PROSITE" id="PS51203"/>
    </source>
</evidence>
<dbReference type="RefSeq" id="WP_286660177.1">
    <property type="nucleotide sequence ID" value="NZ_JASZYV010000002.1"/>
</dbReference>
<protein>
    <submittedName>
        <fullName evidence="5">Hsp20 family protein</fullName>
    </submittedName>
</protein>
<dbReference type="Pfam" id="PF00011">
    <property type="entry name" value="HSP20"/>
    <property type="match status" value="1"/>
</dbReference>
<dbReference type="InterPro" id="IPR007052">
    <property type="entry name" value="CS_dom"/>
</dbReference>
<name>A0ABT7NAU7_9BURK</name>
<dbReference type="PANTHER" id="PTHR11527">
    <property type="entry name" value="HEAT-SHOCK PROTEIN 20 FAMILY MEMBER"/>
    <property type="match status" value="1"/>
</dbReference>
<dbReference type="Proteomes" id="UP001174908">
    <property type="component" value="Unassembled WGS sequence"/>
</dbReference>
<dbReference type="PROSITE" id="PS01031">
    <property type="entry name" value="SHSP"/>
    <property type="match status" value="1"/>
</dbReference>
<gene>
    <name evidence="5" type="ORF">QTH91_11320</name>
</gene>
<dbReference type="EMBL" id="JASZYV010000002">
    <property type="protein sequence ID" value="MDM0045073.1"/>
    <property type="molecule type" value="Genomic_DNA"/>
</dbReference>
<sequence length="141" mass="15914">MNPLTRIDRLDSMFPELLRRWARPMQMFEDVALPTDIRIDVTENDKEFLVTADLPGARKDDVRVAIDGSYVSISAEVKKDDEKKEGRSVVRETYRGSLSRGFSLACEIDEKGAVAKMEDGVLRLTLPKRQGESGSKLLNIQ</sequence>
<feature type="domain" description="SHSP" evidence="3">
    <location>
        <begin position="30"/>
        <end position="141"/>
    </location>
</feature>
<evidence type="ECO:0000259" key="3">
    <source>
        <dbReference type="PROSITE" id="PS01031"/>
    </source>
</evidence>
<evidence type="ECO:0000256" key="1">
    <source>
        <dbReference type="PROSITE-ProRule" id="PRU00285"/>
    </source>
</evidence>
<comment type="caution">
    <text evidence="5">The sequence shown here is derived from an EMBL/GenBank/DDBJ whole genome shotgun (WGS) entry which is preliminary data.</text>
</comment>
<evidence type="ECO:0000256" key="2">
    <source>
        <dbReference type="RuleBase" id="RU003616"/>
    </source>
</evidence>
<dbReference type="InterPro" id="IPR031107">
    <property type="entry name" value="Small_HSP"/>
</dbReference>
<accession>A0ABT7NAU7</accession>
<dbReference type="InterPro" id="IPR008978">
    <property type="entry name" value="HSP20-like_chaperone"/>
</dbReference>
<evidence type="ECO:0000313" key="6">
    <source>
        <dbReference type="Proteomes" id="UP001174908"/>
    </source>
</evidence>
<comment type="similarity">
    <text evidence="1 2">Belongs to the small heat shock protein (HSP20) family.</text>
</comment>
<feature type="domain" description="CS" evidence="4">
    <location>
        <begin position="34"/>
        <end position="138"/>
    </location>
</feature>
<dbReference type="SUPFAM" id="SSF49764">
    <property type="entry name" value="HSP20-like chaperones"/>
    <property type="match status" value="1"/>
</dbReference>
<dbReference type="Gene3D" id="2.60.40.790">
    <property type="match status" value="1"/>
</dbReference>
<proteinExistence type="inferred from homology"/>
<dbReference type="PROSITE" id="PS51203">
    <property type="entry name" value="CS"/>
    <property type="match status" value="1"/>
</dbReference>
<reference evidence="5" key="1">
    <citation type="submission" date="2023-06" db="EMBL/GenBank/DDBJ databases">
        <authorList>
            <person name="Jiang Y."/>
            <person name="Liu Q."/>
        </authorList>
    </citation>
    <scope>NUCLEOTIDE SEQUENCE</scope>
    <source>
        <strain evidence="5">CGMCC 1.12089</strain>
    </source>
</reference>
<keyword evidence="6" id="KW-1185">Reference proteome</keyword>